<organism evidence="12 13">
    <name type="scientific">Lepeophtheirus salmonis</name>
    <name type="common">Salmon louse</name>
    <name type="synonym">Caligus salmonis</name>
    <dbReference type="NCBI Taxonomy" id="72036"/>
    <lineage>
        <taxon>Eukaryota</taxon>
        <taxon>Metazoa</taxon>
        <taxon>Ecdysozoa</taxon>
        <taxon>Arthropoda</taxon>
        <taxon>Crustacea</taxon>
        <taxon>Multicrustacea</taxon>
        <taxon>Hexanauplia</taxon>
        <taxon>Copepoda</taxon>
        <taxon>Siphonostomatoida</taxon>
        <taxon>Caligidae</taxon>
        <taxon>Lepeophtheirus</taxon>
    </lineage>
</organism>
<dbReference type="PROSITE" id="PS50262">
    <property type="entry name" value="G_PROTEIN_RECEP_F1_2"/>
    <property type="match status" value="1"/>
</dbReference>
<evidence type="ECO:0000256" key="10">
    <source>
        <dbReference type="RuleBase" id="RU000688"/>
    </source>
</evidence>
<comment type="subcellular location">
    <subcellularLocation>
        <location evidence="1">Cell membrane</location>
        <topology evidence="1">Multi-pass membrane protein</topology>
    </subcellularLocation>
</comment>
<proteinExistence type="inferred from homology"/>
<dbReference type="GO" id="GO:0005886">
    <property type="term" value="C:plasma membrane"/>
    <property type="evidence" value="ECO:0007669"/>
    <property type="project" value="UniProtKB-SubCell"/>
</dbReference>
<dbReference type="OrthoDB" id="10071887at2759"/>
<keyword evidence="13" id="KW-1185">Reference proteome</keyword>
<evidence type="ECO:0000259" key="11">
    <source>
        <dbReference type="PROSITE" id="PS50262"/>
    </source>
</evidence>
<dbReference type="SUPFAM" id="SSF81321">
    <property type="entry name" value="Family A G protein-coupled receptor-like"/>
    <property type="match status" value="1"/>
</dbReference>
<evidence type="ECO:0000256" key="4">
    <source>
        <dbReference type="ARBA" id="ARBA00022692"/>
    </source>
</evidence>
<evidence type="ECO:0000256" key="2">
    <source>
        <dbReference type="ARBA" id="ARBA00010663"/>
    </source>
</evidence>
<keyword evidence="3" id="KW-1003">Cell membrane</keyword>
<evidence type="ECO:0000313" key="13">
    <source>
        <dbReference type="Proteomes" id="UP000675881"/>
    </source>
</evidence>
<dbReference type="PANTHER" id="PTHR24248:SF204">
    <property type="entry name" value="HISTAMINE H1 RECEPTOR"/>
    <property type="match status" value="1"/>
</dbReference>
<feature type="domain" description="G-protein coupled receptors family 1 profile" evidence="11">
    <location>
        <begin position="29"/>
        <end position="460"/>
    </location>
</feature>
<dbReference type="InterPro" id="IPR017452">
    <property type="entry name" value="GPCR_Rhodpsn_7TM"/>
</dbReference>
<dbReference type="Gene3D" id="1.20.1070.10">
    <property type="entry name" value="Rhodopsin 7-helix transmembrane proteins"/>
    <property type="match status" value="2"/>
</dbReference>
<keyword evidence="7" id="KW-0472">Membrane</keyword>
<evidence type="ECO:0000256" key="9">
    <source>
        <dbReference type="ARBA" id="ARBA00023224"/>
    </source>
</evidence>
<reference evidence="12" key="1">
    <citation type="submission" date="2021-02" db="EMBL/GenBank/DDBJ databases">
        <authorList>
            <person name="Bekaert M."/>
        </authorList>
    </citation>
    <scope>NUCLEOTIDE SEQUENCE</scope>
    <source>
        <strain evidence="12">IoA-00</strain>
    </source>
</reference>
<dbReference type="EMBL" id="HG994593">
    <property type="protein sequence ID" value="CAF2853464.1"/>
    <property type="molecule type" value="Genomic_DNA"/>
</dbReference>
<dbReference type="GO" id="GO:0004930">
    <property type="term" value="F:G protein-coupled receptor activity"/>
    <property type="evidence" value="ECO:0007669"/>
    <property type="project" value="UniProtKB-KW"/>
</dbReference>
<name>A0A7R8H4S9_LEPSM</name>
<keyword evidence="9 10" id="KW-0807">Transducer</keyword>
<dbReference type="InterPro" id="IPR000276">
    <property type="entry name" value="GPCR_Rhodpsn"/>
</dbReference>
<dbReference type="Proteomes" id="UP000675881">
    <property type="component" value="Chromosome 14"/>
</dbReference>
<dbReference type="PROSITE" id="PS00237">
    <property type="entry name" value="G_PROTEIN_RECEP_F1_1"/>
    <property type="match status" value="1"/>
</dbReference>
<evidence type="ECO:0000256" key="7">
    <source>
        <dbReference type="ARBA" id="ARBA00023136"/>
    </source>
</evidence>
<evidence type="ECO:0000256" key="8">
    <source>
        <dbReference type="ARBA" id="ARBA00023170"/>
    </source>
</evidence>
<evidence type="ECO:0000256" key="5">
    <source>
        <dbReference type="ARBA" id="ARBA00022989"/>
    </source>
</evidence>
<keyword evidence="8 10" id="KW-0675">Receptor</keyword>
<evidence type="ECO:0000256" key="3">
    <source>
        <dbReference type="ARBA" id="ARBA00022475"/>
    </source>
</evidence>
<dbReference type="Pfam" id="PF00001">
    <property type="entry name" value="7tm_1"/>
    <property type="match status" value="2"/>
</dbReference>
<evidence type="ECO:0000256" key="1">
    <source>
        <dbReference type="ARBA" id="ARBA00004651"/>
    </source>
</evidence>
<dbReference type="GO" id="GO:0071880">
    <property type="term" value="P:adenylate cyclase-activating adrenergic receptor signaling pathway"/>
    <property type="evidence" value="ECO:0007669"/>
    <property type="project" value="TreeGrafter"/>
</dbReference>
<sequence length="463" mass="51288">MMRRPFATLSTLIPTGLGLYIFSFTTFVGNAMVLHAIRTEKRLQTVSNMFIMSLASADLTVGLIVMPISSAYALTGDWKFGYVVCQFWLVIDYTASTASIFNLCILSLDRYWSISTPLQYLRKRTKKRALIMIGLAWLASAMWFIPVLGWHHILYNGKRQQPEGVCDTEFATNITFKLSMYEYFLAIRRRSEDIERLGATTSGMAQSSTPITTNIVAAMQDDMTCDSLTEHDHVESNYCQGPQNNLLINVEYVNNASSSNNQDAEDSSKKNKADKSTTAIIPTIVNATDLQGNVYQLRLQIELTTKNNSKTSSTVVNSNNNLLINGVSATPSSSFSDEDEQDVSVRINTSVDQGNGWIRTLFCPNGGGSGKQRSDLFLQPQCSTSNLTPANPKTVLAKEKKAATQLGVIVGAFILCWLPYFTLFMVVAYCGEANQCVSSTVHTVTIWFGYFNSTLKSYPIPSL</sequence>
<dbReference type="GO" id="GO:0043410">
    <property type="term" value="P:positive regulation of MAPK cascade"/>
    <property type="evidence" value="ECO:0007669"/>
    <property type="project" value="TreeGrafter"/>
</dbReference>
<keyword evidence="5" id="KW-1133">Transmembrane helix</keyword>
<dbReference type="AlphaFoldDB" id="A0A7R8H4S9"/>
<evidence type="ECO:0000256" key="6">
    <source>
        <dbReference type="ARBA" id="ARBA00023040"/>
    </source>
</evidence>
<keyword evidence="4 10" id="KW-0812">Transmembrane</keyword>
<dbReference type="PANTHER" id="PTHR24248">
    <property type="entry name" value="ADRENERGIC RECEPTOR-RELATED G-PROTEIN COUPLED RECEPTOR"/>
    <property type="match status" value="1"/>
</dbReference>
<keyword evidence="6 10" id="KW-0297">G-protein coupled receptor</keyword>
<evidence type="ECO:0000313" key="12">
    <source>
        <dbReference type="EMBL" id="CAF2853464.1"/>
    </source>
</evidence>
<gene>
    <name evidence="12" type="ORF">LSAA_5492</name>
</gene>
<protein>
    <submittedName>
        <fullName evidence="12">HRH1</fullName>
    </submittedName>
</protein>
<dbReference type="PRINTS" id="PR00237">
    <property type="entry name" value="GPCRRHODOPSN"/>
</dbReference>
<accession>A0A7R8H4S9</accession>
<comment type="similarity">
    <text evidence="2 10">Belongs to the G-protein coupled receptor 1 family.</text>
</comment>